<keyword evidence="1 6" id="KW-0597">Phosphoprotein</keyword>
<dbReference type="GO" id="GO:0000976">
    <property type="term" value="F:transcription cis-regulatory region binding"/>
    <property type="evidence" value="ECO:0007669"/>
    <property type="project" value="TreeGrafter"/>
</dbReference>
<evidence type="ECO:0000313" key="11">
    <source>
        <dbReference type="EMBL" id="EMF53385.1"/>
    </source>
</evidence>
<accession>M3FKC3</accession>
<evidence type="ECO:0000256" key="4">
    <source>
        <dbReference type="ARBA" id="ARBA00023125"/>
    </source>
</evidence>
<evidence type="ECO:0000256" key="8">
    <source>
        <dbReference type="SAM" id="MobiDB-lite"/>
    </source>
</evidence>
<dbReference type="FunFam" id="1.10.10.10:FF:000018">
    <property type="entry name" value="DNA-binding response regulator ResD"/>
    <property type="match status" value="1"/>
</dbReference>
<evidence type="ECO:0000313" key="12">
    <source>
        <dbReference type="Proteomes" id="UP000030760"/>
    </source>
</evidence>
<dbReference type="FunFam" id="3.40.50.2300:FF:000001">
    <property type="entry name" value="DNA-binding response regulator PhoB"/>
    <property type="match status" value="1"/>
</dbReference>
<evidence type="ECO:0000256" key="5">
    <source>
        <dbReference type="ARBA" id="ARBA00023163"/>
    </source>
</evidence>
<evidence type="ECO:0000256" key="7">
    <source>
        <dbReference type="PROSITE-ProRule" id="PRU01091"/>
    </source>
</evidence>
<evidence type="ECO:0000256" key="6">
    <source>
        <dbReference type="PROSITE-ProRule" id="PRU00169"/>
    </source>
</evidence>
<evidence type="ECO:0000256" key="3">
    <source>
        <dbReference type="ARBA" id="ARBA00023015"/>
    </source>
</evidence>
<keyword evidence="4 7" id="KW-0238">DNA-binding</keyword>
<dbReference type="InterPro" id="IPR001867">
    <property type="entry name" value="OmpR/PhoB-type_DNA-bd"/>
</dbReference>
<dbReference type="AlphaFoldDB" id="M3FKC3"/>
<feature type="DNA-binding region" description="OmpR/PhoB-type" evidence="7">
    <location>
        <begin position="433"/>
        <end position="531"/>
    </location>
</feature>
<dbReference type="Gene3D" id="3.40.50.2300">
    <property type="match status" value="1"/>
</dbReference>
<name>M3FKC3_9ACTN</name>
<dbReference type="CDD" id="cd00383">
    <property type="entry name" value="trans_reg_C"/>
    <property type="match status" value="1"/>
</dbReference>
<dbReference type="InterPro" id="IPR011006">
    <property type="entry name" value="CheY-like_superfamily"/>
</dbReference>
<dbReference type="InterPro" id="IPR039420">
    <property type="entry name" value="WalR-like"/>
</dbReference>
<dbReference type="GO" id="GO:0000156">
    <property type="term" value="F:phosphorelay response regulator activity"/>
    <property type="evidence" value="ECO:0007669"/>
    <property type="project" value="TreeGrafter"/>
</dbReference>
<gene>
    <name evidence="11" type="ORF">SBD_4929</name>
</gene>
<dbReference type="EMBL" id="KB405089">
    <property type="protein sequence ID" value="EMF53385.1"/>
    <property type="molecule type" value="Genomic_DNA"/>
</dbReference>
<dbReference type="Gene3D" id="6.10.250.690">
    <property type="match status" value="1"/>
</dbReference>
<keyword evidence="5" id="KW-0804">Transcription</keyword>
<dbReference type="Pfam" id="PF00486">
    <property type="entry name" value="Trans_reg_C"/>
    <property type="match status" value="1"/>
</dbReference>
<protein>
    <submittedName>
        <fullName evidence="11">Two-component system response regulator</fullName>
    </submittedName>
</protein>
<evidence type="ECO:0000259" key="10">
    <source>
        <dbReference type="PROSITE" id="PS51755"/>
    </source>
</evidence>
<dbReference type="PANTHER" id="PTHR48111:SF4">
    <property type="entry name" value="DNA-BINDING DUAL TRANSCRIPTIONAL REGULATOR OMPR"/>
    <property type="match status" value="1"/>
</dbReference>
<sequence length="542" mass="56844">MDPSSRSRLLPVLGGYGGCLGQDAAHVTYRLPGSTPGARHLRCAGSRQVRDVVLGDVPARVGGAYDHLQGVAAAPVGEAEAEQFLAAGGAQGTEIVQAKSGAAAQHAGEREVAGPGVGGPGAPALRSAPPEHQVGLAALDLPHERHEQGRVQRGVAVAEAHDVGRGRGQPRVAGGAETAARFVDDGGAECAGDVGRAVGGAVVHDEGAPAGRDAVEYPGQGLGLVQTGEDDIDVLGCGRGHHGFHPTSANGAFRTEAPYETRTSAPAGSRRATREGAWCEAVGMEHQPYEPYEPYEPDAAGSAGQEVVGTRVLVVDDDPTVAEVVSTYLDRAGYVVDRAGDGPSALAGAATHWPDLVVLDLMLPGMDGLEVCRRLRGRGPVPVIMLTARGDEDDRILGLEVGADDYVTKPFSPRELVLRVESVLRRTRPLAGTPSLSAAGLTVDPAGRRATKNGGELALTLREFDLLTFFLRYPGRAYSREDLMREVWGWDFGDLSTVTVHVRRLRNKVEDDPARPRLIQTVWGVGYRFDPTPASASGQGGE</sequence>
<dbReference type="PANTHER" id="PTHR48111">
    <property type="entry name" value="REGULATOR OF RPOS"/>
    <property type="match status" value="1"/>
</dbReference>
<feature type="domain" description="OmpR/PhoB-type" evidence="10">
    <location>
        <begin position="433"/>
        <end position="531"/>
    </location>
</feature>
<keyword evidence="3" id="KW-0805">Transcription regulation</keyword>
<dbReference type="PROSITE" id="PS50110">
    <property type="entry name" value="RESPONSE_REGULATORY"/>
    <property type="match status" value="1"/>
</dbReference>
<feature type="modified residue" description="4-aspartylphosphate" evidence="6">
    <location>
        <position position="360"/>
    </location>
</feature>
<dbReference type="SMART" id="SM00448">
    <property type="entry name" value="REC"/>
    <property type="match status" value="1"/>
</dbReference>
<dbReference type="InterPro" id="IPR001789">
    <property type="entry name" value="Sig_transdc_resp-reg_receiver"/>
</dbReference>
<reference evidence="12" key="1">
    <citation type="journal article" date="2013" name="Genome Announc.">
        <title>Draft Genome Sequence of Streptomyces bottropensis ATCC 25435, a Bottromycin-Producing Actinomycete.</title>
        <authorList>
            <person name="Zhang H."/>
            <person name="Zhou W."/>
            <person name="Zhuang Y."/>
            <person name="Liang X."/>
            <person name="Liu T."/>
        </authorList>
    </citation>
    <scope>NUCLEOTIDE SEQUENCE [LARGE SCALE GENOMIC DNA]</scope>
    <source>
        <strain evidence="12">ATCC 25435</strain>
    </source>
</reference>
<evidence type="ECO:0000259" key="9">
    <source>
        <dbReference type="PROSITE" id="PS50110"/>
    </source>
</evidence>
<keyword evidence="2" id="KW-0902">Two-component regulatory system</keyword>
<feature type="region of interest" description="Disordered" evidence="8">
    <location>
        <begin position="101"/>
        <end position="128"/>
    </location>
</feature>
<organism evidence="11 12">
    <name type="scientific">Streptomyces bottropensis ATCC 25435</name>
    <dbReference type="NCBI Taxonomy" id="1054862"/>
    <lineage>
        <taxon>Bacteria</taxon>
        <taxon>Bacillati</taxon>
        <taxon>Actinomycetota</taxon>
        <taxon>Actinomycetes</taxon>
        <taxon>Kitasatosporales</taxon>
        <taxon>Streptomycetaceae</taxon>
        <taxon>Streptomyces</taxon>
    </lineage>
</organism>
<dbReference type="GO" id="GO:0032993">
    <property type="term" value="C:protein-DNA complex"/>
    <property type="evidence" value="ECO:0007669"/>
    <property type="project" value="TreeGrafter"/>
</dbReference>
<dbReference type="CDD" id="cd17574">
    <property type="entry name" value="REC_OmpR"/>
    <property type="match status" value="1"/>
</dbReference>
<dbReference type="SUPFAM" id="SSF52172">
    <property type="entry name" value="CheY-like"/>
    <property type="match status" value="1"/>
</dbReference>
<dbReference type="Proteomes" id="UP000030760">
    <property type="component" value="Unassembled WGS sequence"/>
</dbReference>
<dbReference type="Gene3D" id="1.10.10.10">
    <property type="entry name" value="Winged helix-like DNA-binding domain superfamily/Winged helix DNA-binding domain"/>
    <property type="match status" value="1"/>
</dbReference>
<dbReference type="GO" id="GO:0005829">
    <property type="term" value="C:cytosol"/>
    <property type="evidence" value="ECO:0007669"/>
    <property type="project" value="TreeGrafter"/>
</dbReference>
<dbReference type="PROSITE" id="PS51755">
    <property type="entry name" value="OMPR_PHOB"/>
    <property type="match status" value="1"/>
</dbReference>
<dbReference type="SUPFAM" id="SSF46894">
    <property type="entry name" value="C-terminal effector domain of the bipartite response regulators"/>
    <property type="match status" value="1"/>
</dbReference>
<evidence type="ECO:0000256" key="1">
    <source>
        <dbReference type="ARBA" id="ARBA00022553"/>
    </source>
</evidence>
<dbReference type="InterPro" id="IPR036388">
    <property type="entry name" value="WH-like_DNA-bd_sf"/>
</dbReference>
<dbReference type="GO" id="GO:0006355">
    <property type="term" value="P:regulation of DNA-templated transcription"/>
    <property type="evidence" value="ECO:0007669"/>
    <property type="project" value="InterPro"/>
</dbReference>
<dbReference type="SMART" id="SM00862">
    <property type="entry name" value="Trans_reg_C"/>
    <property type="match status" value="1"/>
</dbReference>
<feature type="domain" description="Response regulatory" evidence="9">
    <location>
        <begin position="311"/>
        <end position="424"/>
    </location>
</feature>
<dbReference type="Pfam" id="PF00072">
    <property type="entry name" value="Response_reg"/>
    <property type="match status" value="1"/>
</dbReference>
<evidence type="ECO:0000256" key="2">
    <source>
        <dbReference type="ARBA" id="ARBA00023012"/>
    </source>
</evidence>
<dbReference type="InterPro" id="IPR016032">
    <property type="entry name" value="Sig_transdc_resp-reg_C-effctor"/>
</dbReference>
<proteinExistence type="predicted"/>